<keyword evidence="2" id="KW-1185">Reference proteome</keyword>
<sequence length="75" mass="8759">MERIVIEVDDATAKKWRAVSPKIKSELEKSFERQIDELSEKMKEANFENLLKIVREEAAKNGLTEEILQQLLNDK</sequence>
<dbReference type="RefSeq" id="WP_157568110.1">
    <property type="nucleotide sequence ID" value="NZ_WPIK01000012.1"/>
</dbReference>
<dbReference type="EMBL" id="WPIK01000012">
    <property type="protein sequence ID" value="MVN22653.1"/>
    <property type="molecule type" value="Genomic_DNA"/>
</dbReference>
<dbReference type="Proteomes" id="UP000462014">
    <property type="component" value="Unassembled WGS sequence"/>
</dbReference>
<name>A0A7K1SZC8_9SPHI</name>
<protein>
    <recommendedName>
        <fullName evidence="3">CopG family transcriptional regulator</fullName>
    </recommendedName>
</protein>
<gene>
    <name evidence="1" type="ORF">GO621_14060</name>
</gene>
<reference evidence="1 2" key="1">
    <citation type="submission" date="2019-12" db="EMBL/GenBank/DDBJ databases">
        <title>Mucilaginibacter sp. HMF7410 genome sequencing and assembly.</title>
        <authorList>
            <person name="Kang H."/>
            <person name="Cha I."/>
            <person name="Kim H."/>
            <person name="Joh K."/>
        </authorList>
    </citation>
    <scope>NUCLEOTIDE SEQUENCE [LARGE SCALE GENOMIC DNA]</scope>
    <source>
        <strain evidence="1 2">HMF7410</strain>
    </source>
</reference>
<dbReference type="AlphaFoldDB" id="A0A7K1SZC8"/>
<accession>A0A7K1SZC8</accession>
<comment type="caution">
    <text evidence="1">The sequence shown here is derived from an EMBL/GenBank/DDBJ whole genome shotgun (WGS) entry which is preliminary data.</text>
</comment>
<proteinExistence type="predicted"/>
<evidence type="ECO:0000313" key="1">
    <source>
        <dbReference type="EMBL" id="MVN22653.1"/>
    </source>
</evidence>
<evidence type="ECO:0008006" key="3">
    <source>
        <dbReference type="Google" id="ProtNLM"/>
    </source>
</evidence>
<organism evidence="1 2">
    <name type="scientific">Mucilaginibacter arboris</name>
    <dbReference type="NCBI Taxonomy" id="2682090"/>
    <lineage>
        <taxon>Bacteria</taxon>
        <taxon>Pseudomonadati</taxon>
        <taxon>Bacteroidota</taxon>
        <taxon>Sphingobacteriia</taxon>
        <taxon>Sphingobacteriales</taxon>
        <taxon>Sphingobacteriaceae</taxon>
        <taxon>Mucilaginibacter</taxon>
    </lineage>
</organism>
<evidence type="ECO:0000313" key="2">
    <source>
        <dbReference type="Proteomes" id="UP000462014"/>
    </source>
</evidence>